<name>A0A0E9T378_ANGAN</name>
<organism evidence="1">
    <name type="scientific">Anguilla anguilla</name>
    <name type="common">European freshwater eel</name>
    <name type="synonym">Muraena anguilla</name>
    <dbReference type="NCBI Taxonomy" id="7936"/>
    <lineage>
        <taxon>Eukaryota</taxon>
        <taxon>Metazoa</taxon>
        <taxon>Chordata</taxon>
        <taxon>Craniata</taxon>
        <taxon>Vertebrata</taxon>
        <taxon>Euteleostomi</taxon>
        <taxon>Actinopterygii</taxon>
        <taxon>Neopterygii</taxon>
        <taxon>Teleostei</taxon>
        <taxon>Anguilliformes</taxon>
        <taxon>Anguillidae</taxon>
        <taxon>Anguilla</taxon>
    </lineage>
</organism>
<dbReference type="EMBL" id="GBXM01061162">
    <property type="protein sequence ID" value="JAH47415.1"/>
    <property type="molecule type" value="Transcribed_RNA"/>
</dbReference>
<reference evidence="1" key="2">
    <citation type="journal article" date="2015" name="Fish Shellfish Immunol.">
        <title>Early steps in the European eel (Anguilla anguilla)-Vibrio vulnificus interaction in the gills: Role of the RtxA13 toxin.</title>
        <authorList>
            <person name="Callol A."/>
            <person name="Pajuelo D."/>
            <person name="Ebbesson L."/>
            <person name="Teles M."/>
            <person name="MacKenzie S."/>
            <person name="Amaro C."/>
        </authorList>
    </citation>
    <scope>NUCLEOTIDE SEQUENCE</scope>
</reference>
<evidence type="ECO:0000313" key="1">
    <source>
        <dbReference type="EMBL" id="JAH47415.1"/>
    </source>
</evidence>
<protein>
    <submittedName>
        <fullName evidence="1">Uncharacterized protein</fullName>
    </submittedName>
</protein>
<proteinExistence type="predicted"/>
<sequence>MYFTQRDTNKSRLVRKNNSHRLLDPQVKAFSPVT</sequence>
<reference evidence="1" key="1">
    <citation type="submission" date="2014-11" db="EMBL/GenBank/DDBJ databases">
        <authorList>
            <person name="Amaro Gonzalez C."/>
        </authorList>
    </citation>
    <scope>NUCLEOTIDE SEQUENCE</scope>
</reference>
<dbReference type="AlphaFoldDB" id="A0A0E9T378"/>
<accession>A0A0E9T378</accession>